<proteinExistence type="predicted"/>
<keyword evidence="2 4" id="KW-0808">Transferase</keyword>
<evidence type="ECO:0000256" key="1">
    <source>
        <dbReference type="ARBA" id="ARBA00022676"/>
    </source>
</evidence>
<gene>
    <name evidence="4" type="ORF">D2A34_11930</name>
</gene>
<dbReference type="CDD" id="cd00761">
    <property type="entry name" value="Glyco_tranf_GTA_type"/>
    <property type="match status" value="1"/>
</dbReference>
<keyword evidence="1" id="KW-0328">Glycosyltransferase</keyword>
<dbReference type="SUPFAM" id="SSF53448">
    <property type="entry name" value="Nucleotide-diphospho-sugar transferases"/>
    <property type="match status" value="1"/>
</dbReference>
<dbReference type="InterPro" id="IPR001173">
    <property type="entry name" value="Glyco_trans_2-like"/>
</dbReference>
<dbReference type="PANTHER" id="PTHR22916:SF51">
    <property type="entry name" value="GLYCOSYLTRANSFERASE EPSH-RELATED"/>
    <property type="match status" value="1"/>
</dbReference>
<dbReference type="Pfam" id="PF00535">
    <property type="entry name" value="Glycos_transf_2"/>
    <property type="match status" value="1"/>
</dbReference>
<dbReference type="AlphaFoldDB" id="A0A399ILR3"/>
<evidence type="ECO:0000313" key="5">
    <source>
        <dbReference type="Proteomes" id="UP000265930"/>
    </source>
</evidence>
<evidence type="ECO:0000313" key="4">
    <source>
        <dbReference type="EMBL" id="RII33891.1"/>
    </source>
</evidence>
<accession>A0A399ILR3</accession>
<name>A0A399ILR3_9CLOT</name>
<dbReference type="PANTHER" id="PTHR22916">
    <property type="entry name" value="GLYCOSYLTRANSFERASE"/>
    <property type="match status" value="1"/>
</dbReference>
<dbReference type="Gene3D" id="3.90.550.10">
    <property type="entry name" value="Spore Coat Polysaccharide Biosynthesis Protein SpsA, Chain A"/>
    <property type="match status" value="1"/>
</dbReference>
<organism evidence="4 5">
    <name type="scientific">Clostridium chromiireducens</name>
    <dbReference type="NCBI Taxonomy" id="225345"/>
    <lineage>
        <taxon>Bacteria</taxon>
        <taxon>Bacillati</taxon>
        <taxon>Bacillota</taxon>
        <taxon>Clostridia</taxon>
        <taxon>Eubacteriales</taxon>
        <taxon>Clostridiaceae</taxon>
        <taxon>Clostridium</taxon>
    </lineage>
</organism>
<dbReference type="InterPro" id="IPR029044">
    <property type="entry name" value="Nucleotide-diphossugar_trans"/>
</dbReference>
<dbReference type="GO" id="GO:0016757">
    <property type="term" value="F:glycosyltransferase activity"/>
    <property type="evidence" value="ECO:0007669"/>
    <property type="project" value="UniProtKB-KW"/>
</dbReference>
<comment type="caution">
    <text evidence="4">The sequence shown here is derived from an EMBL/GenBank/DDBJ whole genome shotgun (WGS) entry which is preliminary data.</text>
</comment>
<dbReference type="RefSeq" id="WP_119366749.1">
    <property type="nucleotide sequence ID" value="NZ_QXDJ01000003.1"/>
</dbReference>
<reference evidence="4 5" key="1">
    <citation type="submission" date="2018-08" db="EMBL/GenBank/DDBJ databases">
        <title>Genome of Clostridium chromiireducens C1, DSM12136.</title>
        <authorList>
            <person name="Xing M."/>
            <person name="Wei Y."/>
            <person name="Ang E.L."/>
            <person name="Zhao H."/>
            <person name="Zhang Y."/>
        </authorList>
    </citation>
    <scope>NUCLEOTIDE SEQUENCE [LARGE SCALE GENOMIC DNA]</scope>
    <source>
        <strain evidence="4 5">C1</strain>
    </source>
</reference>
<dbReference type="Proteomes" id="UP000265930">
    <property type="component" value="Unassembled WGS sequence"/>
</dbReference>
<protein>
    <submittedName>
        <fullName evidence="4">Glycosyltransferase</fullName>
    </submittedName>
</protein>
<sequence>MKLKINVSVIVPVYKTENYLEKCIHSIVNQNLDNIEIIIVNDGSPDNSENIIQKFSSKYSNIIYIKKENGGLSSARNMGLKYAKGEFIGFVDSDDYIDINMYSKMFNKAVKDNSDIVICDMKYDLKGKDISNNKFEDFGILDRNETLLRYLNHTYFRSHAQNKIYKKELFNEVNFPEGKLFEDMATFYKLVHRSNRVSFINEKLYYYNQGNEGSITKKKFNLRNLDLIYNSADMIDFFKENNYKSEIINGSIELYFFSVKTLLDMLYSSKKNMENLEFNNMKKQVFKEINKDIYIEGLTLFYKNNRCNLLKYHLYNLNYISKFYYLKTFVKSII</sequence>
<evidence type="ECO:0000259" key="3">
    <source>
        <dbReference type="Pfam" id="PF00535"/>
    </source>
</evidence>
<dbReference type="EMBL" id="QXDJ01000003">
    <property type="protein sequence ID" value="RII33891.1"/>
    <property type="molecule type" value="Genomic_DNA"/>
</dbReference>
<feature type="domain" description="Glycosyltransferase 2-like" evidence="3">
    <location>
        <begin position="8"/>
        <end position="172"/>
    </location>
</feature>
<evidence type="ECO:0000256" key="2">
    <source>
        <dbReference type="ARBA" id="ARBA00022679"/>
    </source>
</evidence>